<name>A0A1S3DIS2_DIACI</name>
<proteinExistence type="inferred from homology"/>
<feature type="domain" description="C2H2-type" evidence="11">
    <location>
        <begin position="218"/>
        <end position="245"/>
    </location>
</feature>
<feature type="domain" description="C2H2-type" evidence="11">
    <location>
        <begin position="132"/>
        <end position="159"/>
    </location>
</feature>
<evidence type="ECO:0000256" key="2">
    <source>
        <dbReference type="ARBA" id="ARBA00006991"/>
    </source>
</evidence>
<dbReference type="PROSITE" id="PS00028">
    <property type="entry name" value="ZINC_FINGER_C2H2_1"/>
    <property type="match status" value="7"/>
</dbReference>
<feature type="domain" description="C2H2-type" evidence="11">
    <location>
        <begin position="102"/>
        <end position="130"/>
    </location>
</feature>
<keyword evidence="9" id="KW-0539">Nucleus</keyword>
<dbReference type="PANTHER" id="PTHR24393:SF34">
    <property type="entry name" value="PR_SET DOMAIN 13"/>
    <property type="match status" value="1"/>
</dbReference>
<gene>
    <name evidence="13" type="primary">LOC103519194</name>
</gene>
<accession>A0A1S3DIS2</accession>
<protein>
    <submittedName>
        <fullName evidence="13">Zinc finger protein 551-like</fullName>
    </submittedName>
</protein>
<keyword evidence="7" id="KW-0805">Transcription regulation</keyword>
<dbReference type="Proteomes" id="UP000079169">
    <property type="component" value="Unplaced"/>
</dbReference>
<dbReference type="PaxDb" id="121845-A0A1S3DIS2"/>
<evidence type="ECO:0000256" key="1">
    <source>
        <dbReference type="ARBA" id="ARBA00004123"/>
    </source>
</evidence>
<dbReference type="FunFam" id="3.30.160.60:FF:000193">
    <property type="entry name" value="Zinc finger protein 300"/>
    <property type="match status" value="1"/>
</dbReference>
<feature type="domain" description="C2H2-type" evidence="11">
    <location>
        <begin position="275"/>
        <end position="302"/>
    </location>
</feature>
<evidence type="ECO:0000256" key="6">
    <source>
        <dbReference type="ARBA" id="ARBA00022833"/>
    </source>
</evidence>
<evidence type="ECO:0000256" key="4">
    <source>
        <dbReference type="ARBA" id="ARBA00022737"/>
    </source>
</evidence>
<dbReference type="GO" id="GO:0000978">
    <property type="term" value="F:RNA polymerase II cis-regulatory region sequence-specific DNA binding"/>
    <property type="evidence" value="ECO:0007669"/>
    <property type="project" value="TreeGrafter"/>
</dbReference>
<keyword evidence="4" id="KW-0677">Repeat</keyword>
<dbReference type="SMART" id="SM00355">
    <property type="entry name" value="ZnF_C2H2"/>
    <property type="match status" value="10"/>
</dbReference>
<evidence type="ECO:0000256" key="3">
    <source>
        <dbReference type="ARBA" id="ARBA00022723"/>
    </source>
</evidence>
<dbReference type="GO" id="GO:0005634">
    <property type="term" value="C:nucleus"/>
    <property type="evidence" value="ECO:0007669"/>
    <property type="project" value="UniProtKB-SubCell"/>
</dbReference>
<dbReference type="Pfam" id="PF00096">
    <property type="entry name" value="zf-C2H2"/>
    <property type="match status" value="6"/>
</dbReference>
<dbReference type="Gene3D" id="3.30.160.60">
    <property type="entry name" value="Classic Zinc Finger"/>
    <property type="match status" value="6"/>
</dbReference>
<dbReference type="STRING" id="121845.A0A1S3DIS2"/>
<dbReference type="SUPFAM" id="SSF57667">
    <property type="entry name" value="beta-beta-alpha zinc fingers"/>
    <property type="match status" value="4"/>
</dbReference>
<organism evidence="12 13">
    <name type="scientific">Diaphorina citri</name>
    <name type="common">Asian citrus psyllid</name>
    <dbReference type="NCBI Taxonomy" id="121845"/>
    <lineage>
        <taxon>Eukaryota</taxon>
        <taxon>Metazoa</taxon>
        <taxon>Ecdysozoa</taxon>
        <taxon>Arthropoda</taxon>
        <taxon>Hexapoda</taxon>
        <taxon>Insecta</taxon>
        <taxon>Pterygota</taxon>
        <taxon>Neoptera</taxon>
        <taxon>Paraneoptera</taxon>
        <taxon>Hemiptera</taxon>
        <taxon>Sternorrhyncha</taxon>
        <taxon>Psylloidea</taxon>
        <taxon>Psyllidae</taxon>
        <taxon>Diaphorininae</taxon>
        <taxon>Diaphorina</taxon>
    </lineage>
</organism>
<comment type="subcellular location">
    <subcellularLocation>
        <location evidence="1">Nucleus</location>
    </subcellularLocation>
</comment>
<evidence type="ECO:0000256" key="8">
    <source>
        <dbReference type="ARBA" id="ARBA00023163"/>
    </source>
</evidence>
<evidence type="ECO:0000313" key="13">
    <source>
        <dbReference type="RefSeq" id="XP_008482503.1"/>
    </source>
</evidence>
<dbReference type="RefSeq" id="XP_008482503.1">
    <property type="nucleotide sequence ID" value="XM_008484281.3"/>
</dbReference>
<feature type="domain" description="C2H2-type" evidence="11">
    <location>
        <begin position="188"/>
        <end position="216"/>
    </location>
</feature>
<keyword evidence="6" id="KW-0862">Zinc</keyword>
<feature type="domain" description="C2H2-type" evidence="11">
    <location>
        <begin position="160"/>
        <end position="187"/>
    </location>
</feature>
<evidence type="ECO:0000256" key="7">
    <source>
        <dbReference type="ARBA" id="ARBA00023015"/>
    </source>
</evidence>
<evidence type="ECO:0000313" key="12">
    <source>
        <dbReference type="Proteomes" id="UP000079169"/>
    </source>
</evidence>
<feature type="domain" description="C2H2-type" evidence="11">
    <location>
        <begin position="249"/>
        <end position="271"/>
    </location>
</feature>
<comment type="similarity">
    <text evidence="2">Belongs to the krueppel C2H2-type zinc-finger protein family.</text>
</comment>
<evidence type="ECO:0000256" key="5">
    <source>
        <dbReference type="ARBA" id="ARBA00022771"/>
    </source>
</evidence>
<dbReference type="GeneID" id="103519194"/>
<keyword evidence="8" id="KW-0804">Transcription</keyword>
<dbReference type="InterPro" id="IPR013087">
    <property type="entry name" value="Znf_C2H2_type"/>
</dbReference>
<sequence length="307" mass="36924">MGVDRLIQYKKRVYHCPLCVYATYARLYMIEHLVIQHCNNTDQTLYQCKPCKQGFPRKALFEHHKFIRHKHKFEYYCFICNKSYYHGIRFKDHMLLHLGHRYQCPLCGKNTTSVQNLQFHLMALHWGDRKNFTCRTCGKKFALKKQLREHDRVHSGYAPAKCKICNQSFALFSNLNAHYNKHLKVRRFSCTNCSLNFTYLSNLIRHRRIKHSQHEGKYVCNYCGKSYIDKRDYTNHVSVHMERKSGYTQRCHKCNATFRIKKFLTRHMKTHLIQYRCTRCNKTFKQNTSFIRHSLKHFNSSNSDNIT</sequence>
<dbReference type="KEGG" id="dci:103519194"/>
<evidence type="ECO:0000256" key="10">
    <source>
        <dbReference type="PROSITE-ProRule" id="PRU00042"/>
    </source>
</evidence>
<keyword evidence="3" id="KW-0479">Metal-binding</keyword>
<dbReference type="InterPro" id="IPR036236">
    <property type="entry name" value="Znf_C2H2_sf"/>
</dbReference>
<dbReference type="GO" id="GO:0008270">
    <property type="term" value="F:zinc ion binding"/>
    <property type="evidence" value="ECO:0007669"/>
    <property type="project" value="UniProtKB-KW"/>
</dbReference>
<evidence type="ECO:0000256" key="9">
    <source>
        <dbReference type="ARBA" id="ARBA00023242"/>
    </source>
</evidence>
<dbReference type="PANTHER" id="PTHR24393">
    <property type="entry name" value="ZINC FINGER PROTEIN"/>
    <property type="match status" value="1"/>
</dbReference>
<dbReference type="OMA" id="RHRRIKH"/>
<evidence type="ECO:0000259" key="11">
    <source>
        <dbReference type="PROSITE" id="PS50157"/>
    </source>
</evidence>
<reference evidence="13" key="1">
    <citation type="submission" date="2025-08" db="UniProtKB">
        <authorList>
            <consortium name="RefSeq"/>
        </authorList>
    </citation>
    <scope>IDENTIFICATION</scope>
</reference>
<feature type="domain" description="C2H2-type" evidence="11">
    <location>
        <begin position="75"/>
        <end position="102"/>
    </location>
</feature>
<dbReference type="AlphaFoldDB" id="A0A1S3DIS2"/>
<keyword evidence="5 10" id="KW-0863">Zinc-finger</keyword>
<dbReference type="PROSITE" id="PS50157">
    <property type="entry name" value="ZINC_FINGER_C2H2_2"/>
    <property type="match status" value="8"/>
</dbReference>
<dbReference type="GO" id="GO:0001228">
    <property type="term" value="F:DNA-binding transcription activator activity, RNA polymerase II-specific"/>
    <property type="evidence" value="ECO:0007669"/>
    <property type="project" value="TreeGrafter"/>
</dbReference>
<keyword evidence="12" id="KW-1185">Reference proteome</keyword>